<dbReference type="EC" id="6.5.1.1" evidence="7"/>
<keyword evidence="8" id="KW-1185">Reference proteome</keyword>
<organism evidence="7 8">
    <name type="scientific">Pelomonas nitida</name>
    <dbReference type="NCBI Taxonomy" id="3299027"/>
    <lineage>
        <taxon>Bacteria</taxon>
        <taxon>Pseudomonadati</taxon>
        <taxon>Pseudomonadota</taxon>
        <taxon>Betaproteobacteria</taxon>
        <taxon>Burkholderiales</taxon>
        <taxon>Sphaerotilaceae</taxon>
        <taxon>Roseateles</taxon>
    </lineage>
</organism>
<dbReference type="PANTHER" id="PTHR47810">
    <property type="entry name" value="DNA LIGASE"/>
    <property type="match status" value="1"/>
</dbReference>
<dbReference type="InterPro" id="IPR012340">
    <property type="entry name" value="NA-bd_OB-fold"/>
</dbReference>
<dbReference type="Gene3D" id="3.30.470.30">
    <property type="entry name" value="DNA ligase/mRNA capping enzyme"/>
    <property type="match status" value="1"/>
</dbReference>
<keyword evidence="4" id="KW-0234">DNA repair</keyword>
<evidence type="ECO:0000256" key="1">
    <source>
        <dbReference type="ARBA" id="ARBA00022598"/>
    </source>
</evidence>
<gene>
    <name evidence="7" type="ORF">ACG00X_09345</name>
</gene>
<feature type="signal peptide" evidence="5">
    <location>
        <begin position="1"/>
        <end position="26"/>
    </location>
</feature>
<dbReference type="Gene3D" id="2.40.50.140">
    <property type="entry name" value="Nucleic acid-binding proteins"/>
    <property type="match status" value="1"/>
</dbReference>
<name>A0ABW7G599_9BURK</name>
<evidence type="ECO:0000259" key="6">
    <source>
        <dbReference type="Pfam" id="PF14743"/>
    </source>
</evidence>
<keyword evidence="2" id="KW-0235">DNA replication</keyword>
<dbReference type="SUPFAM" id="SSF50249">
    <property type="entry name" value="Nucleic acid-binding proteins"/>
    <property type="match status" value="1"/>
</dbReference>
<dbReference type="PANTHER" id="PTHR47810:SF1">
    <property type="entry name" value="DNA LIGASE B"/>
    <property type="match status" value="1"/>
</dbReference>
<comment type="caution">
    <text evidence="7">The sequence shown here is derived from an EMBL/GenBank/DDBJ whole genome shotgun (WGS) entry which is preliminary data.</text>
</comment>
<feature type="domain" description="DNA ligase OB-like" evidence="6">
    <location>
        <begin position="210"/>
        <end position="273"/>
    </location>
</feature>
<dbReference type="CDD" id="cd07896">
    <property type="entry name" value="Adenylation_kDNA_ligase_like"/>
    <property type="match status" value="1"/>
</dbReference>
<feature type="chain" id="PRO_5047463829" evidence="5">
    <location>
        <begin position="27"/>
        <end position="277"/>
    </location>
</feature>
<evidence type="ECO:0000313" key="8">
    <source>
        <dbReference type="Proteomes" id="UP001606305"/>
    </source>
</evidence>
<dbReference type="EMBL" id="JBIGIA010000006">
    <property type="protein sequence ID" value="MFG6457037.1"/>
    <property type="molecule type" value="Genomic_DNA"/>
</dbReference>
<evidence type="ECO:0000256" key="2">
    <source>
        <dbReference type="ARBA" id="ARBA00022705"/>
    </source>
</evidence>
<dbReference type="RefSeq" id="WP_394487856.1">
    <property type="nucleotide sequence ID" value="NZ_JBIGIA010000006.1"/>
</dbReference>
<keyword evidence="5" id="KW-0732">Signal</keyword>
<dbReference type="InterPro" id="IPR050326">
    <property type="entry name" value="NAD_dep_DNA_ligaseB"/>
</dbReference>
<evidence type="ECO:0000256" key="3">
    <source>
        <dbReference type="ARBA" id="ARBA00022763"/>
    </source>
</evidence>
<dbReference type="Proteomes" id="UP001606305">
    <property type="component" value="Unassembled WGS sequence"/>
</dbReference>
<dbReference type="Gene3D" id="3.30.1490.70">
    <property type="match status" value="1"/>
</dbReference>
<keyword evidence="1 7" id="KW-0436">Ligase</keyword>
<reference evidence="7 8" key="1">
    <citation type="submission" date="2024-09" db="EMBL/GenBank/DDBJ databases">
        <title>Novel species of the genus Pelomonas and Roseateles isolated from streams.</title>
        <authorList>
            <person name="Lu H."/>
        </authorList>
    </citation>
    <scope>NUCLEOTIDE SEQUENCE [LARGE SCALE GENOMIC DNA]</scope>
    <source>
        <strain evidence="7 8">BYS96W</strain>
    </source>
</reference>
<dbReference type="CDD" id="cd08041">
    <property type="entry name" value="OBF_kDNA_ligase_like"/>
    <property type="match status" value="1"/>
</dbReference>
<evidence type="ECO:0000256" key="4">
    <source>
        <dbReference type="ARBA" id="ARBA00023204"/>
    </source>
</evidence>
<dbReference type="GO" id="GO:0003910">
    <property type="term" value="F:DNA ligase (ATP) activity"/>
    <property type="evidence" value="ECO:0007669"/>
    <property type="project" value="UniProtKB-EC"/>
</dbReference>
<keyword evidence="3" id="KW-0227">DNA damage</keyword>
<dbReference type="SUPFAM" id="SSF56091">
    <property type="entry name" value="DNA ligase/mRNA capping enzyme, catalytic domain"/>
    <property type="match status" value="1"/>
</dbReference>
<accession>A0ABW7G599</accession>
<dbReference type="Pfam" id="PF14743">
    <property type="entry name" value="DNA_ligase_OB_2"/>
    <property type="match status" value="1"/>
</dbReference>
<dbReference type="InterPro" id="IPR029319">
    <property type="entry name" value="DNA_ligase_OB"/>
</dbReference>
<dbReference type="NCBIfam" id="NF006592">
    <property type="entry name" value="PRK09125.1"/>
    <property type="match status" value="1"/>
</dbReference>
<evidence type="ECO:0000256" key="5">
    <source>
        <dbReference type="SAM" id="SignalP"/>
    </source>
</evidence>
<sequence length="277" mass="30095">MSETTVNRRVLLAWLGSWGAPMLAQAQAPLLAKNAPAGIDPAPYLVSEKLDGVRALWDGATLRFRSGRAVAAPAWFLAALPQTPLDGELWMGRRRFDELSGAVRRAEPVDAEWRRIHYRVFELPAGEGTFAQRADKLKALASDIVVPVEQQRFTSNAALRAKLKQVVDAGGEGLMLHRADAPLASGRSDLLLKLKPLADAEAVVVGHEAGKGRFKGQLGALELQTPEGVRFKLGTGLSDAQRRDPPPIGATVTYRYRDVTPAGKPRFASFVRVADQF</sequence>
<proteinExistence type="predicted"/>
<evidence type="ECO:0000313" key="7">
    <source>
        <dbReference type="EMBL" id="MFG6457037.1"/>
    </source>
</evidence>
<protein>
    <submittedName>
        <fullName evidence="7">DNA ligase</fullName>
        <ecNumber evidence="7">6.5.1.1</ecNumber>
    </submittedName>
</protein>